<organism evidence="4 6">
    <name type="scientific">Yersinia kristensenii</name>
    <dbReference type="NCBI Taxonomy" id="28152"/>
    <lineage>
        <taxon>Bacteria</taxon>
        <taxon>Pseudomonadati</taxon>
        <taxon>Pseudomonadota</taxon>
        <taxon>Gammaproteobacteria</taxon>
        <taxon>Enterobacterales</taxon>
        <taxon>Yersiniaceae</taxon>
        <taxon>Yersinia</taxon>
    </lineage>
</organism>
<proteinExistence type="predicted"/>
<protein>
    <submittedName>
        <fullName evidence="4">Multiple stress resistance protein BhsA</fullName>
    </submittedName>
</protein>
<dbReference type="OrthoDB" id="6428780at2"/>
<dbReference type="GeneID" id="61907876"/>
<evidence type="ECO:0000313" key="6">
    <source>
        <dbReference type="Proteomes" id="UP000045824"/>
    </source>
</evidence>
<evidence type="ECO:0000256" key="2">
    <source>
        <dbReference type="SAM" id="SignalP"/>
    </source>
</evidence>
<dbReference type="EMBL" id="NHOG01000030">
    <property type="protein sequence ID" value="OVZ77155.1"/>
    <property type="molecule type" value="Genomic_DNA"/>
</dbReference>
<dbReference type="InterPro" id="IPR051096">
    <property type="entry name" value="BhsA/McbA_stress_biofilm_assoc"/>
</dbReference>
<dbReference type="InterPro" id="IPR025543">
    <property type="entry name" value="Dodecin-like"/>
</dbReference>
<dbReference type="SUPFAM" id="SSF159871">
    <property type="entry name" value="YdgH-like"/>
    <property type="match status" value="1"/>
</dbReference>
<feature type="signal peptide" evidence="2">
    <location>
        <begin position="1"/>
        <end position="22"/>
    </location>
</feature>
<name>A0A0T9M3J3_YERKR</name>
<dbReference type="InterPro" id="IPR010854">
    <property type="entry name" value="YdgH/BhsA/McbA-like_dom"/>
</dbReference>
<keyword evidence="1 2" id="KW-0732">Signal</keyword>
<reference evidence="5 7" key="2">
    <citation type="submission" date="2017-05" db="EMBL/GenBank/DDBJ databases">
        <title>Whole genome sequencing of Yersinia kristensenii.</title>
        <authorList>
            <person name="Campioni F."/>
        </authorList>
    </citation>
    <scope>NUCLEOTIDE SEQUENCE [LARGE SCALE GENOMIC DNA]</scope>
    <source>
        <strain evidence="5 7">CFSAN060538</strain>
    </source>
</reference>
<evidence type="ECO:0000313" key="7">
    <source>
        <dbReference type="Proteomes" id="UP000195840"/>
    </source>
</evidence>
<gene>
    <name evidence="4" type="primary">bhsA_3</name>
    <name evidence="5" type="ORF">CBW52_21385</name>
    <name evidence="4" type="ORF">ERS008491_04137</name>
</gene>
<accession>A0A0T9M3J3</accession>
<evidence type="ECO:0000256" key="1">
    <source>
        <dbReference type="ARBA" id="ARBA00022729"/>
    </source>
</evidence>
<dbReference type="Proteomes" id="UP000195840">
    <property type="component" value="Unassembled WGS sequence"/>
</dbReference>
<evidence type="ECO:0000313" key="4">
    <source>
        <dbReference type="EMBL" id="CNF57613.1"/>
    </source>
</evidence>
<dbReference type="EMBL" id="CPYI01000024">
    <property type="protein sequence ID" value="CNF57613.1"/>
    <property type="molecule type" value="Genomic_DNA"/>
</dbReference>
<feature type="chain" id="PRO_5015046340" evidence="2">
    <location>
        <begin position="23"/>
        <end position="86"/>
    </location>
</feature>
<sequence length="86" mass="8896">MKNIKYIIPALALSFASFASVAATQIQHAPSTGLNEIGTISASNAGTLTELENTLAKKADEAGATSYLITSATGNNKLHGTAVIYR</sequence>
<dbReference type="RefSeq" id="WP_004390839.1">
    <property type="nucleotide sequence ID" value="NZ_CABHXN010000002.1"/>
</dbReference>
<dbReference type="Gene3D" id="3.30.1660.10">
    <property type="entry name" value="Flavin-binding protein dodecin"/>
    <property type="match status" value="1"/>
</dbReference>
<dbReference type="PANTHER" id="PTHR34156">
    <property type="entry name" value="OUTER MEMBRANE PROTEIN-RELATED-RELATED"/>
    <property type="match status" value="1"/>
</dbReference>
<dbReference type="AlphaFoldDB" id="A0A0T9M3J3"/>
<dbReference type="InterPro" id="IPR036275">
    <property type="entry name" value="YdgH-like_sf"/>
</dbReference>
<dbReference type="Pfam" id="PF07338">
    <property type="entry name" value="YdgH_BhsA-like"/>
    <property type="match status" value="1"/>
</dbReference>
<dbReference type="NCBIfam" id="NF047859">
    <property type="entry name" value="StressCuResBhsA"/>
    <property type="match status" value="1"/>
</dbReference>
<feature type="domain" description="YdgH/BhsA/McbA-like" evidence="3">
    <location>
        <begin position="34"/>
        <end position="86"/>
    </location>
</feature>
<reference evidence="4 6" key="1">
    <citation type="submission" date="2015-03" db="EMBL/GenBank/DDBJ databases">
        <authorList>
            <person name="Murphy D."/>
        </authorList>
    </citation>
    <scope>NUCLEOTIDE SEQUENCE [LARGE SCALE GENOMIC DNA]</scope>
    <source>
        <strain evidence="4 6">FCF326</strain>
    </source>
</reference>
<evidence type="ECO:0000313" key="5">
    <source>
        <dbReference type="EMBL" id="OVZ77155.1"/>
    </source>
</evidence>
<keyword evidence="7" id="KW-1185">Reference proteome</keyword>
<dbReference type="Proteomes" id="UP000045824">
    <property type="component" value="Unassembled WGS sequence"/>
</dbReference>
<evidence type="ECO:0000259" key="3">
    <source>
        <dbReference type="Pfam" id="PF07338"/>
    </source>
</evidence>